<reference evidence="2 3" key="1">
    <citation type="submission" date="2015-01" db="EMBL/GenBank/DDBJ databases">
        <title>Evolution of Trichinella species and genotypes.</title>
        <authorList>
            <person name="Korhonen P.K."/>
            <person name="Edoardo P."/>
            <person name="Giuseppe L.R."/>
            <person name="Gasser R.B."/>
        </authorList>
    </citation>
    <scope>NUCLEOTIDE SEQUENCE [LARGE SCALE GENOMIC DNA]</scope>
    <source>
        <strain evidence="2">ISS120</strain>
    </source>
</reference>
<keyword evidence="1" id="KW-1133">Transmembrane helix</keyword>
<dbReference type="Proteomes" id="UP000054653">
    <property type="component" value="Unassembled WGS sequence"/>
</dbReference>
<proteinExistence type="predicted"/>
<sequence length="38" mass="4355">MQFYFTVSVHNVIFIVKAFLYVSLWLTLCDSGCVIPLS</sequence>
<evidence type="ECO:0000256" key="1">
    <source>
        <dbReference type="SAM" id="Phobius"/>
    </source>
</evidence>
<dbReference type="EMBL" id="JYDI01004804">
    <property type="protein sequence ID" value="KRY05780.1"/>
    <property type="molecule type" value="Genomic_DNA"/>
</dbReference>
<gene>
    <name evidence="2" type="ORF">T03_15575</name>
</gene>
<evidence type="ECO:0000313" key="3">
    <source>
        <dbReference type="Proteomes" id="UP000054653"/>
    </source>
</evidence>
<comment type="caution">
    <text evidence="2">The sequence shown here is derived from an EMBL/GenBank/DDBJ whole genome shotgun (WGS) entry which is preliminary data.</text>
</comment>
<evidence type="ECO:0000313" key="2">
    <source>
        <dbReference type="EMBL" id="KRY05780.1"/>
    </source>
</evidence>
<organism evidence="2 3">
    <name type="scientific">Trichinella britovi</name>
    <name type="common">Parasitic roundworm</name>
    <dbReference type="NCBI Taxonomy" id="45882"/>
    <lineage>
        <taxon>Eukaryota</taxon>
        <taxon>Metazoa</taxon>
        <taxon>Ecdysozoa</taxon>
        <taxon>Nematoda</taxon>
        <taxon>Enoplea</taxon>
        <taxon>Dorylaimia</taxon>
        <taxon>Trichinellida</taxon>
        <taxon>Trichinellidae</taxon>
        <taxon>Trichinella</taxon>
    </lineage>
</organism>
<protein>
    <submittedName>
        <fullName evidence="2">Uncharacterized protein</fullName>
    </submittedName>
</protein>
<feature type="transmembrane region" description="Helical" evidence="1">
    <location>
        <begin position="12"/>
        <end position="37"/>
    </location>
</feature>
<keyword evidence="3" id="KW-1185">Reference proteome</keyword>
<name>A0A0V0YZT1_TRIBR</name>
<keyword evidence="1" id="KW-0472">Membrane</keyword>
<dbReference type="AlphaFoldDB" id="A0A0V0YZT1"/>
<keyword evidence="1" id="KW-0812">Transmembrane</keyword>
<accession>A0A0V0YZT1</accession>